<organism evidence="1 2">
    <name type="scientific">Microvirga subterranea</name>
    <dbReference type="NCBI Taxonomy" id="186651"/>
    <lineage>
        <taxon>Bacteria</taxon>
        <taxon>Pseudomonadati</taxon>
        <taxon>Pseudomonadota</taxon>
        <taxon>Alphaproteobacteria</taxon>
        <taxon>Hyphomicrobiales</taxon>
        <taxon>Methylobacteriaceae</taxon>
        <taxon>Microvirga</taxon>
    </lineage>
</organism>
<evidence type="ECO:0000313" key="1">
    <source>
        <dbReference type="EMBL" id="RDI59304.1"/>
    </source>
</evidence>
<evidence type="ECO:0000313" key="2">
    <source>
        <dbReference type="Proteomes" id="UP000254925"/>
    </source>
</evidence>
<proteinExistence type="predicted"/>
<dbReference type="InterPro" id="IPR025975">
    <property type="entry name" value="Polysacc_lyase"/>
</dbReference>
<protein>
    <submittedName>
        <fullName evidence="1">Polysaccharide lyase-like protein</fullName>
    </submittedName>
</protein>
<comment type="caution">
    <text evidence="1">The sequence shown here is derived from an EMBL/GenBank/DDBJ whole genome shotgun (WGS) entry which is preliminary data.</text>
</comment>
<dbReference type="EMBL" id="QQBB01000004">
    <property type="protein sequence ID" value="RDI59304.1"/>
    <property type="molecule type" value="Genomic_DNA"/>
</dbReference>
<dbReference type="RefSeq" id="WP_170151470.1">
    <property type="nucleotide sequence ID" value="NZ_QQBB01000004.1"/>
</dbReference>
<dbReference type="AlphaFoldDB" id="A0A370HQW1"/>
<sequence>MSSLGWPSKTAVVIVGAASLCCTLIGFRSGARAADWRTVTAPLAVGGHYYEPASASSNSNAIQISTTEPGTIRFNARRGENSRWDQKEGSPVDRAELTGWAQPNPLGADVWISYAQRILPGDPITSRWCVIGQMHATTQAGDRGSSPPFALHLLPGNIFEISTRYVAAAHHTENPDETIRYSGPIERGRWYNHVFRLRFGYKGDAILQWWRDGVLMLDLADFSMGFNDPVGAYWQFGIYRNTSPEDLTIEYRNVEVSQAPLSSRIASPLRAENARP</sequence>
<dbReference type="Gene3D" id="2.60.120.200">
    <property type="match status" value="1"/>
</dbReference>
<accession>A0A370HQW1</accession>
<name>A0A370HQW1_9HYPH</name>
<gene>
    <name evidence="1" type="ORF">DES45_104215</name>
</gene>
<dbReference type="GO" id="GO:0016829">
    <property type="term" value="F:lyase activity"/>
    <property type="evidence" value="ECO:0007669"/>
    <property type="project" value="UniProtKB-KW"/>
</dbReference>
<dbReference type="Pfam" id="PF14099">
    <property type="entry name" value="Polysacc_lyase"/>
    <property type="match status" value="1"/>
</dbReference>
<reference evidence="1 2" key="1">
    <citation type="submission" date="2018-07" db="EMBL/GenBank/DDBJ databases">
        <title>Genomic Encyclopedia of Type Strains, Phase IV (KMG-IV): sequencing the most valuable type-strain genomes for metagenomic binning, comparative biology and taxonomic classification.</title>
        <authorList>
            <person name="Goeker M."/>
        </authorList>
    </citation>
    <scope>NUCLEOTIDE SEQUENCE [LARGE SCALE GENOMIC DNA]</scope>
    <source>
        <strain evidence="1 2">DSM 14364</strain>
    </source>
</reference>
<keyword evidence="1" id="KW-0456">Lyase</keyword>
<keyword evidence="2" id="KW-1185">Reference proteome</keyword>
<dbReference type="Proteomes" id="UP000254925">
    <property type="component" value="Unassembled WGS sequence"/>
</dbReference>